<feature type="non-terminal residue" evidence="1">
    <location>
        <position position="151"/>
    </location>
</feature>
<proteinExistence type="predicted"/>
<dbReference type="InterPro" id="IPR043502">
    <property type="entry name" value="DNA/RNA_pol_sf"/>
</dbReference>
<gene>
    <name evidence="1" type="ORF">APZ42_005350</name>
</gene>
<dbReference type="CDD" id="cd09275">
    <property type="entry name" value="RNase_HI_RT_DIRS1"/>
    <property type="match status" value="1"/>
</dbReference>
<dbReference type="PANTHER" id="PTHR33050">
    <property type="entry name" value="REVERSE TRANSCRIPTASE DOMAIN-CONTAINING PROTEIN"/>
    <property type="match status" value="1"/>
</dbReference>
<dbReference type="SUPFAM" id="SSF56672">
    <property type="entry name" value="DNA/RNA polymerases"/>
    <property type="match status" value="1"/>
</dbReference>
<evidence type="ECO:0000313" key="1">
    <source>
        <dbReference type="EMBL" id="KZR98981.1"/>
    </source>
</evidence>
<sequence>CIASVLGNLTWATTAVPFAQAHFREIQRCYIDSAKKAFYDLKFKCVLSKEARAEIEWWKENSRAVNGKEFANGEPDLSIFSDASLSGWGGVSEGVTARGPWSKEDEGKHINELELMAAFNSIQAFARHLSHAAICIFLDNKTAVCYIVTRV</sequence>
<comment type="caution">
    <text evidence="1">The sequence shown here is derived from an EMBL/GenBank/DDBJ whole genome shotgun (WGS) entry which is preliminary data.</text>
</comment>
<accession>A0A164GHX4</accession>
<name>A0A164GHX4_9CRUS</name>
<dbReference type="EMBL" id="LRGB01015100">
    <property type="protein sequence ID" value="KZR98981.1"/>
    <property type="molecule type" value="Genomic_DNA"/>
</dbReference>
<dbReference type="GO" id="GO:0071897">
    <property type="term" value="P:DNA biosynthetic process"/>
    <property type="evidence" value="ECO:0007669"/>
    <property type="project" value="UniProtKB-ARBA"/>
</dbReference>
<dbReference type="AlphaFoldDB" id="A0A164GHX4"/>
<dbReference type="InterPro" id="IPR052055">
    <property type="entry name" value="Hepadnavirus_pol/RT"/>
</dbReference>
<evidence type="ECO:0008006" key="3">
    <source>
        <dbReference type="Google" id="ProtNLM"/>
    </source>
</evidence>
<keyword evidence="2" id="KW-1185">Reference proteome</keyword>
<organism evidence="1 2">
    <name type="scientific">Daphnia magna</name>
    <dbReference type="NCBI Taxonomy" id="35525"/>
    <lineage>
        <taxon>Eukaryota</taxon>
        <taxon>Metazoa</taxon>
        <taxon>Ecdysozoa</taxon>
        <taxon>Arthropoda</taxon>
        <taxon>Crustacea</taxon>
        <taxon>Branchiopoda</taxon>
        <taxon>Diplostraca</taxon>
        <taxon>Cladocera</taxon>
        <taxon>Anomopoda</taxon>
        <taxon>Daphniidae</taxon>
        <taxon>Daphnia</taxon>
    </lineage>
</organism>
<reference evidence="1 2" key="1">
    <citation type="submission" date="2016-03" db="EMBL/GenBank/DDBJ databases">
        <title>EvidentialGene: Evidence-directed Construction of Genes on Genomes.</title>
        <authorList>
            <person name="Gilbert D.G."/>
            <person name="Choi J.-H."/>
            <person name="Mockaitis K."/>
            <person name="Colbourne J."/>
            <person name="Pfrender M."/>
        </authorList>
    </citation>
    <scope>NUCLEOTIDE SEQUENCE [LARGE SCALE GENOMIC DNA]</scope>
    <source>
        <strain evidence="1 2">Xinb3</strain>
        <tissue evidence="1">Complete organism</tissue>
    </source>
</reference>
<protein>
    <recommendedName>
        <fullName evidence="3">RNase H type-1 domain-containing protein</fullName>
    </recommendedName>
</protein>
<feature type="non-terminal residue" evidence="1">
    <location>
        <position position="1"/>
    </location>
</feature>
<evidence type="ECO:0000313" key="2">
    <source>
        <dbReference type="Proteomes" id="UP000076858"/>
    </source>
</evidence>
<dbReference type="PANTHER" id="PTHR33050:SF7">
    <property type="entry name" value="RIBONUCLEASE H"/>
    <property type="match status" value="1"/>
</dbReference>
<dbReference type="Proteomes" id="UP000076858">
    <property type="component" value="Unassembled WGS sequence"/>
</dbReference>